<dbReference type="OrthoDB" id="17530at2759"/>
<comment type="caution">
    <text evidence="9">The sequence shown here is derived from an EMBL/GenBank/DDBJ whole genome shotgun (WGS) entry which is preliminary data.</text>
</comment>
<accession>A0A4Y2KSH8</accession>
<proteinExistence type="inferred from homology"/>
<dbReference type="Pfam" id="PF01432">
    <property type="entry name" value="Peptidase_M3"/>
    <property type="match status" value="1"/>
</dbReference>
<evidence type="ECO:0000259" key="8">
    <source>
        <dbReference type="Pfam" id="PF01432"/>
    </source>
</evidence>
<evidence type="ECO:0000313" key="9">
    <source>
        <dbReference type="EMBL" id="GBN04970.1"/>
    </source>
</evidence>
<keyword evidence="2 7" id="KW-0645">Protease</keyword>
<evidence type="ECO:0000256" key="7">
    <source>
        <dbReference type="RuleBase" id="RU003435"/>
    </source>
</evidence>
<evidence type="ECO:0000256" key="2">
    <source>
        <dbReference type="ARBA" id="ARBA00022670"/>
    </source>
</evidence>
<dbReference type="Proteomes" id="UP000499080">
    <property type="component" value="Unassembled WGS sequence"/>
</dbReference>
<dbReference type="InterPro" id="IPR024077">
    <property type="entry name" value="Neurolysin/TOP_dom2"/>
</dbReference>
<keyword evidence="10" id="KW-1185">Reference proteome</keyword>
<evidence type="ECO:0000256" key="1">
    <source>
        <dbReference type="ARBA" id="ARBA00006040"/>
    </source>
</evidence>
<evidence type="ECO:0000256" key="5">
    <source>
        <dbReference type="ARBA" id="ARBA00022833"/>
    </source>
</evidence>
<dbReference type="Gene3D" id="3.40.390.10">
    <property type="entry name" value="Collagenase (Catalytic Domain)"/>
    <property type="match status" value="1"/>
</dbReference>
<dbReference type="Gene3D" id="1.10.1370.10">
    <property type="entry name" value="Neurolysin, domain 3"/>
    <property type="match status" value="1"/>
</dbReference>
<dbReference type="GO" id="GO:0004222">
    <property type="term" value="F:metalloendopeptidase activity"/>
    <property type="evidence" value="ECO:0007669"/>
    <property type="project" value="InterPro"/>
</dbReference>
<keyword evidence="6 7" id="KW-0482">Metalloprotease</keyword>
<organism evidence="9 10">
    <name type="scientific">Araneus ventricosus</name>
    <name type="common">Orbweaver spider</name>
    <name type="synonym">Epeira ventricosa</name>
    <dbReference type="NCBI Taxonomy" id="182803"/>
    <lineage>
        <taxon>Eukaryota</taxon>
        <taxon>Metazoa</taxon>
        <taxon>Ecdysozoa</taxon>
        <taxon>Arthropoda</taxon>
        <taxon>Chelicerata</taxon>
        <taxon>Arachnida</taxon>
        <taxon>Araneae</taxon>
        <taxon>Araneomorphae</taxon>
        <taxon>Entelegynae</taxon>
        <taxon>Araneoidea</taxon>
        <taxon>Araneidae</taxon>
        <taxon>Araneus</taxon>
    </lineage>
</organism>
<evidence type="ECO:0000256" key="4">
    <source>
        <dbReference type="ARBA" id="ARBA00022801"/>
    </source>
</evidence>
<evidence type="ECO:0000313" key="10">
    <source>
        <dbReference type="Proteomes" id="UP000499080"/>
    </source>
</evidence>
<dbReference type="PANTHER" id="PTHR11804:SF79">
    <property type="entry name" value="MITOCHONDRIAL INTERMEDIATE PEPTIDASE"/>
    <property type="match status" value="1"/>
</dbReference>
<dbReference type="InterPro" id="IPR045090">
    <property type="entry name" value="Pept_M3A_M3B"/>
</dbReference>
<reference evidence="9 10" key="1">
    <citation type="journal article" date="2019" name="Sci. Rep.">
        <title>Orb-weaving spider Araneus ventricosus genome elucidates the spidroin gene catalogue.</title>
        <authorList>
            <person name="Kono N."/>
            <person name="Nakamura H."/>
            <person name="Ohtoshi R."/>
            <person name="Moran D.A.P."/>
            <person name="Shinohara A."/>
            <person name="Yoshida Y."/>
            <person name="Fujiwara M."/>
            <person name="Mori M."/>
            <person name="Tomita M."/>
            <person name="Arakawa K."/>
        </authorList>
    </citation>
    <scope>NUCLEOTIDE SEQUENCE [LARGE SCALE GENOMIC DNA]</scope>
</reference>
<dbReference type="GO" id="GO:0006627">
    <property type="term" value="P:protein processing involved in protein targeting to mitochondrion"/>
    <property type="evidence" value="ECO:0007669"/>
    <property type="project" value="TreeGrafter"/>
</dbReference>
<dbReference type="GO" id="GO:0006518">
    <property type="term" value="P:peptide metabolic process"/>
    <property type="evidence" value="ECO:0007669"/>
    <property type="project" value="TreeGrafter"/>
</dbReference>
<dbReference type="AlphaFoldDB" id="A0A4Y2KSH8"/>
<name>A0A4Y2KSH8_ARAVE</name>
<comment type="cofactor">
    <cofactor evidence="7">
        <name>Zn(2+)</name>
        <dbReference type="ChEBI" id="CHEBI:29105"/>
    </cofactor>
    <text evidence="7">Binds 1 zinc ion.</text>
</comment>
<dbReference type="EMBL" id="BGPR01004928">
    <property type="protein sequence ID" value="GBN04970.1"/>
    <property type="molecule type" value="Genomic_DNA"/>
</dbReference>
<dbReference type="InterPro" id="IPR001567">
    <property type="entry name" value="Pept_M3A_M3B_dom"/>
</dbReference>
<gene>
    <name evidence="9" type="primary">MIPEP_1</name>
    <name evidence="9" type="ORF">AVEN_237751_1</name>
</gene>
<protein>
    <submittedName>
        <fullName evidence="9">Mitochondrial intermediate peptidase</fullName>
    </submittedName>
</protein>
<dbReference type="GO" id="GO:0046872">
    <property type="term" value="F:metal ion binding"/>
    <property type="evidence" value="ECO:0007669"/>
    <property type="project" value="UniProtKB-UniRule"/>
</dbReference>
<comment type="similarity">
    <text evidence="1 7">Belongs to the peptidase M3 family.</text>
</comment>
<keyword evidence="5 7" id="KW-0862">Zinc</keyword>
<sequence length="622" mass="72144">MVKVEIVRKFKSWLGLGPSFESTIASVNPSNSENAIKCTGLFGFEELKEPNGLYLFQKNAYRKAEVLMQEIKNEEHKCNLVMVCDEVLDTLYRVQTVANFIRLVLPKKGFGVVAKRVYFDSKRFIDRLYNDREFYYFFKKATKDKHEVLEREPIDTYALDKFLRVSENSHSILDKRKKRIAELEWDLAVGFYSPQTPDILLSRLLHERSELAKSRGFSAYSDFAVAGSVAGTPDFVLQFLFKLNELVKTEVNRDLQDVIQDKKFRCIMKALKYLISKSEKKFFHTESCLKDYFSLDACMDGLKLILISLYDIILEIVEDKDITKGELWHSDVKKYCVQEGNEILGHIYFDIFARPGKSRGTFLIQSGRLCENGTYQRPIVVISLSFPNPAISEPLLLNVSDVDILFKEMGSAMFYILEEKKYRLNCGAGCAYDLVYVPYYLMSYFAYDSRVLRKFAKHYQTGEVIPDDLIEKLRNCKKKYCIHKTPMLVFDAVLDQVCHAHLPECFSSMLISQRFHRVRNKLFGSSSKPLTFGQERRCIDVVYKSRALNYYVLMSKAIASLIWQKYFKNDPLSQTAGEQYIYEFLEQSSLKPARSLVESYLRMKLTPECLSNAFAEQFLSPM</sequence>
<feature type="domain" description="Peptidase M3A/M3B catalytic" evidence="8">
    <location>
        <begin position="198"/>
        <end position="604"/>
    </location>
</feature>
<evidence type="ECO:0000256" key="3">
    <source>
        <dbReference type="ARBA" id="ARBA00022723"/>
    </source>
</evidence>
<dbReference type="GO" id="GO:0005739">
    <property type="term" value="C:mitochondrion"/>
    <property type="evidence" value="ECO:0007669"/>
    <property type="project" value="TreeGrafter"/>
</dbReference>
<dbReference type="PANTHER" id="PTHR11804">
    <property type="entry name" value="PROTEASE M3 THIMET OLIGOPEPTIDASE-RELATED"/>
    <property type="match status" value="1"/>
</dbReference>
<dbReference type="InterPro" id="IPR024079">
    <property type="entry name" value="MetalloPept_cat_dom_sf"/>
</dbReference>
<dbReference type="SUPFAM" id="SSF55486">
    <property type="entry name" value="Metalloproteases ('zincins'), catalytic domain"/>
    <property type="match status" value="1"/>
</dbReference>
<keyword evidence="3 7" id="KW-0479">Metal-binding</keyword>
<evidence type="ECO:0000256" key="6">
    <source>
        <dbReference type="ARBA" id="ARBA00023049"/>
    </source>
</evidence>
<keyword evidence="4 7" id="KW-0378">Hydrolase</keyword>